<dbReference type="AlphaFoldDB" id="A0A2P2NBH3"/>
<organism evidence="1">
    <name type="scientific">Rhizophora mucronata</name>
    <name type="common">Asiatic mangrove</name>
    <dbReference type="NCBI Taxonomy" id="61149"/>
    <lineage>
        <taxon>Eukaryota</taxon>
        <taxon>Viridiplantae</taxon>
        <taxon>Streptophyta</taxon>
        <taxon>Embryophyta</taxon>
        <taxon>Tracheophyta</taxon>
        <taxon>Spermatophyta</taxon>
        <taxon>Magnoliopsida</taxon>
        <taxon>eudicotyledons</taxon>
        <taxon>Gunneridae</taxon>
        <taxon>Pentapetalae</taxon>
        <taxon>rosids</taxon>
        <taxon>fabids</taxon>
        <taxon>Malpighiales</taxon>
        <taxon>Rhizophoraceae</taxon>
        <taxon>Rhizophora</taxon>
    </lineage>
</organism>
<proteinExistence type="predicted"/>
<evidence type="ECO:0000313" key="1">
    <source>
        <dbReference type="EMBL" id="MBX39822.1"/>
    </source>
</evidence>
<sequence length="44" mass="4894">MKVVCQPEALCFKPLSALLFLFSFLVFQGVGPLLSFETKKCTDP</sequence>
<name>A0A2P2NBH3_RHIMU</name>
<dbReference type="EMBL" id="GGEC01059338">
    <property type="protein sequence ID" value="MBX39822.1"/>
    <property type="molecule type" value="Transcribed_RNA"/>
</dbReference>
<reference evidence="1" key="1">
    <citation type="submission" date="2018-02" db="EMBL/GenBank/DDBJ databases">
        <title>Rhizophora mucronata_Transcriptome.</title>
        <authorList>
            <person name="Meera S.P."/>
            <person name="Sreeshan A."/>
            <person name="Augustine A."/>
        </authorList>
    </citation>
    <scope>NUCLEOTIDE SEQUENCE</scope>
    <source>
        <tissue evidence="1">Leaf</tissue>
    </source>
</reference>
<accession>A0A2P2NBH3</accession>
<protein>
    <submittedName>
        <fullName evidence="1">Uncharacterized protein</fullName>
    </submittedName>
</protein>